<dbReference type="InterPro" id="IPR036467">
    <property type="entry name" value="LS/RS_sf"/>
</dbReference>
<dbReference type="HAMAP" id="MF_00178">
    <property type="entry name" value="Lumazine_synth"/>
    <property type="match status" value="1"/>
</dbReference>
<evidence type="ECO:0000313" key="8">
    <source>
        <dbReference type="EMBL" id="KAJ1909459.1"/>
    </source>
</evidence>
<dbReference type="InterPro" id="IPR002180">
    <property type="entry name" value="LS/RS"/>
</dbReference>
<dbReference type="EC" id="2.5.1.78" evidence="3 7"/>
<comment type="catalytic activity">
    <reaction evidence="6 7">
        <text>(2S)-2-hydroxy-3-oxobutyl phosphate + 5-amino-6-(D-ribitylamino)uracil = 6,7-dimethyl-8-(1-D-ribityl)lumazine + phosphate + 2 H2O + H(+)</text>
        <dbReference type="Rhea" id="RHEA:26152"/>
        <dbReference type="ChEBI" id="CHEBI:15377"/>
        <dbReference type="ChEBI" id="CHEBI:15378"/>
        <dbReference type="ChEBI" id="CHEBI:15934"/>
        <dbReference type="ChEBI" id="CHEBI:43474"/>
        <dbReference type="ChEBI" id="CHEBI:58201"/>
        <dbReference type="ChEBI" id="CHEBI:58830"/>
        <dbReference type="EC" id="2.5.1.78"/>
    </reaction>
</comment>
<comment type="similarity">
    <text evidence="2 7">Belongs to the DMRL synthase family.</text>
</comment>
<comment type="caution">
    <text evidence="8">The sequence shown here is derived from an EMBL/GenBank/DDBJ whole genome shotgun (WGS) entry which is preliminary data.</text>
</comment>
<dbReference type="GO" id="GO:0005758">
    <property type="term" value="C:mitochondrial intermembrane space"/>
    <property type="evidence" value="ECO:0007669"/>
    <property type="project" value="TreeGrafter"/>
</dbReference>
<dbReference type="SUPFAM" id="SSF52121">
    <property type="entry name" value="Lumazine synthase"/>
    <property type="match status" value="1"/>
</dbReference>
<keyword evidence="9" id="KW-1185">Reference proteome</keyword>
<dbReference type="PANTHER" id="PTHR21058">
    <property type="entry name" value="6,7-DIMETHYL-8-RIBITYLLUMAZINE SYNTHASE DMRL SYNTHASE LUMAZINE SYNTHASE"/>
    <property type="match status" value="1"/>
</dbReference>
<dbReference type="PANTHER" id="PTHR21058:SF0">
    <property type="entry name" value="6,7-DIMETHYL-8-RIBITYLLUMAZINE SYNTHASE"/>
    <property type="match status" value="1"/>
</dbReference>
<dbReference type="OrthoDB" id="2965at2759"/>
<name>A0A9W7ZJ87_9FUNG</name>
<reference evidence="8" key="1">
    <citation type="submission" date="2022-07" db="EMBL/GenBank/DDBJ databases">
        <title>Phylogenomic reconstructions and comparative analyses of Kickxellomycotina fungi.</title>
        <authorList>
            <person name="Reynolds N.K."/>
            <person name="Stajich J.E."/>
            <person name="Barry K."/>
            <person name="Grigoriev I.V."/>
            <person name="Crous P."/>
            <person name="Smith M.E."/>
        </authorList>
    </citation>
    <scope>NUCLEOTIDE SEQUENCE</scope>
    <source>
        <strain evidence="8">RSA 861</strain>
    </source>
</reference>
<evidence type="ECO:0000256" key="4">
    <source>
        <dbReference type="ARBA" id="ARBA00022619"/>
    </source>
</evidence>
<dbReference type="NCBIfam" id="TIGR00114">
    <property type="entry name" value="lumazine-synth"/>
    <property type="match status" value="1"/>
</dbReference>
<evidence type="ECO:0000256" key="3">
    <source>
        <dbReference type="ARBA" id="ARBA00012664"/>
    </source>
</evidence>
<accession>A0A9W7ZJ87</accession>
<proteinExistence type="inferred from homology"/>
<protein>
    <recommendedName>
        <fullName evidence="3 7">6,7-dimethyl-8-ribityllumazine synthase</fullName>
        <shortName evidence="7">DMRL synthase</shortName>
        <ecNumber evidence="3 7">2.5.1.78</ecNumber>
    </recommendedName>
</protein>
<sequence>MTTFHKGLTASGKNLDGSSLRILIVRTRWNDKVVEALVQGAKDTMVNQYHVAPQNIVVQSVPGAYELPFAAQRLIQQSQQRSSNLIANVSEGVHNLMDDLMAESSEKAAAEAVQSPNPATGSAKSNGPFDAVICIGVLIKGSTMHFEYICEAVTQGITRVGLDTGVPVIFGVLACLDDQQALERAGLGTNPSNKGHNHGEDWGAAAVEMALLKL</sequence>
<evidence type="ECO:0000313" key="9">
    <source>
        <dbReference type="Proteomes" id="UP001150569"/>
    </source>
</evidence>
<dbReference type="InterPro" id="IPR034964">
    <property type="entry name" value="LS"/>
</dbReference>
<evidence type="ECO:0000256" key="5">
    <source>
        <dbReference type="ARBA" id="ARBA00022679"/>
    </source>
</evidence>
<keyword evidence="4 7" id="KW-0686">Riboflavin biosynthesis</keyword>
<dbReference type="AlphaFoldDB" id="A0A9W7ZJ87"/>
<dbReference type="EMBL" id="JANBPT010001198">
    <property type="protein sequence ID" value="KAJ1909459.1"/>
    <property type="molecule type" value="Genomic_DNA"/>
</dbReference>
<dbReference type="GO" id="GO:0009349">
    <property type="term" value="C:riboflavin synthase complex"/>
    <property type="evidence" value="ECO:0007669"/>
    <property type="project" value="UniProtKB-UniRule"/>
</dbReference>
<keyword evidence="5 7" id="KW-0808">Transferase</keyword>
<dbReference type="Proteomes" id="UP001150569">
    <property type="component" value="Unassembled WGS sequence"/>
</dbReference>
<dbReference type="Gene3D" id="3.40.50.960">
    <property type="entry name" value="Lumazine/riboflavin synthase"/>
    <property type="match status" value="1"/>
</dbReference>
<organism evidence="8 9">
    <name type="scientific">Tieghemiomyces parasiticus</name>
    <dbReference type="NCBI Taxonomy" id="78921"/>
    <lineage>
        <taxon>Eukaryota</taxon>
        <taxon>Fungi</taxon>
        <taxon>Fungi incertae sedis</taxon>
        <taxon>Zoopagomycota</taxon>
        <taxon>Kickxellomycotina</taxon>
        <taxon>Dimargaritomycetes</taxon>
        <taxon>Dimargaritales</taxon>
        <taxon>Dimargaritaceae</taxon>
        <taxon>Tieghemiomyces</taxon>
    </lineage>
</organism>
<comment type="function">
    <text evidence="7">Catalyzes the formation of 6,7-dimethyl-8-ribityllumazine by condensation of 5-amino-6-(D-ribitylamino)uracil with 3,4-dihydroxy-2-butanone 4-phosphate. This is the penultimate step in the biosynthesis of riboflavin.</text>
</comment>
<gene>
    <name evidence="8" type="primary">RIB4_2</name>
    <name evidence="8" type="ORF">IWQ60_011159</name>
</gene>
<evidence type="ECO:0000256" key="1">
    <source>
        <dbReference type="ARBA" id="ARBA00004917"/>
    </source>
</evidence>
<dbReference type="Pfam" id="PF00885">
    <property type="entry name" value="DMRL_synthase"/>
    <property type="match status" value="2"/>
</dbReference>
<evidence type="ECO:0000256" key="6">
    <source>
        <dbReference type="ARBA" id="ARBA00048785"/>
    </source>
</evidence>
<comment type="pathway">
    <text evidence="1 7">Cofactor biosynthesis; riboflavin biosynthesis; riboflavin from 2-hydroxy-3-oxobutyl phosphate and 5-amino-6-(D-ribitylamino)uracil: step 1/2.</text>
</comment>
<evidence type="ECO:0000256" key="7">
    <source>
        <dbReference type="RuleBase" id="RU003795"/>
    </source>
</evidence>
<evidence type="ECO:0000256" key="2">
    <source>
        <dbReference type="ARBA" id="ARBA00007424"/>
    </source>
</evidence>
<dbReference type="GO" id="GO:0009231">
    <property type="term" value="P:riboflavin biosynthetic process"/>
    <property type="evidence" value="ECO:0007669"/>
    <property type="project" value="UniProtKB-KW"/>
</dbReference>
<dbReference type="GO" id="GO:0000906">
    <property type="term" value="F:6,7-dimethyl-8-ribityllumazine synthase activity"/>
    <property type="evidence" value="ECO:0007669"/>
    <property type="project" value="UniProtKB-EC"/>
</dbReference>
<dbReference type="CDD" id="cd09209">
    <property type="entry name" value="Lumazine_synthase-I"/>
    <property type="match status" value="1"/>
</dbReference>